<reference evidence="3 4" key="1">
    <citation type="submission" date="2024-10" db="EMBL/GenBank/DDBJ databases">
        <title>The Natural Products Discovery Center: Release of the First 8490 Sequenced Strains for Exploring Actinobacteria Biosynthetic Diversity.</title>
        <authorList>
            <person name="Kalkreuter E."/>
            <person name="Kautsar S.A."/>
            <person name="Yang D."/>
            <person name="Bader C.D."/>
            <person name="Teijaro C.N."/>
            <person name="Fluegel L."/>
            <person name="Davis C.M."/>
            <person name="Simpson J.R."/>
            <person name="Lauterbach L."/>
            <person name="Steele A.D."/>
            <person name="Gui C."/>
            <person name="Meng S."/>
            <person name="Li G."/>
            <person name="Viehrig K."/>
            <person name="Ye F."/>
            <person name="Su P."/>
            <person name="Kiefer A.F."/>
            <person name="Nichols A."/>
            <person name="Cepeda A.J."/>
            <person name="Yan W."/>
            <person name="Fan B."/>
            <person name="Jiang Y."/>
            <person name="Adhikari A."/>
            <person name="Zheng C.-J."/>
            <person name="Schuster L."/>
            <person name="Cowan T.M."/>
            <person name="Smanski M.J."/>
            <person name="Chevrette M.G."/>
            <person name="De Carvalho L.P.S."/>
            <person name="Shen B."/>
        </authorList>
    </citation>
    <scope>NUCLEOTIDE SEQUENCE [LARGE SCALE GENOMIC DNA]</scope>
    <source>
        <strain evidence="3 4">NPDC000087</strain>
    </source>
</reference>
<evidence type="ECO:0000256" key="1">
    <source>
        <dbReference type="SAM" id="MobiDB-lite"/>
    </source>
</evidence>
<comment type="caution">
    <text evidence="3">The sequence shown here is derived from an EMBL/GenBank/DDBJ whole genome shotgun (WGS) entry which is preliminary data.</text>
</comment>
<feature type="compositionally biased region" description="Polar residues" evidence="1">
    <location>
        <begin position="1"/>
        <end position="10"/>
    </location>
</feature>
<evidence type="ECO:0000256" key="2">
    <source>
        <dbReference type="SAM" id="Phobius"/>
    </source>
</evidence>
<feature type="transmembrane region" description="Helical" evidence="2">
    <location>
        <begin position="335"/>
        <end position="353"/>
    </location>
</feature>
<feature type="region of interest" description="Disordered" evidence="1">
    <location>
        <begin position="1"/>
        <end position="21"/>
    </location>
</feature>
<evidence type="ECO:0000313" key="3">
    <source>
        <dbReference type="EMBL" id="MFF5294397.1"/>
    </source>
</evidence>
<feature type="transmembrane region" description="Helical" evidence="2">
    <location>
        <begin position="373"/>
        <end position="390"/>
    </location>
</feature>
<feature type="transmembrane region" description="Helical" evidence="2">
    <location>
        <begin position="299"/>
        <end position="323"/>
    </location>
</feature>
<feature type="transmembrane region" description="Helical" evidence="2">
    <location>
        <begin position="205"/>
        <end position="226"/>
    </location>
</feature>
<proteinExistence type="predicted"/>
<feature type="transmembrane region" description="Helical" evidence="2">
    <location>
        <begin position="76"/>
        <end position="93"/>
    </location>
</feature>
<feature type="transmembrane region" description="Helical" evidence="2">
    <location>
        <begin position="273"/>
        <end position="293"/>
    </location>
</feature>
<dbReference type="RefSeq" id="WP_040433242.1">
    <property type="nucleotide sequence ID" value="NZ_JBIAZU010000006.1"/>
</dbReference>
<accession>A0ABW6WM77</accession>
<organism evidence="3 4">
    <name type="scientific">Paractinoplanes globisporus</name>
    <dbReference type="NCBI Taxonomy" id="113565"/>
    <lineage>
        <taxon>Bacteria</taxon>
        <taxon>Bacillati</taxon>
        <taxon>Actinomycetota</taxon>
        <taxon>Actinomycetes</taxon>
        <taxon>Micromonosporales</taxon>
        <taxon>Micromonosporaceae</taxon>
        <taxon>Paractinoplanes</taxon>
    </lineage>
</organism>
<gene>
    <name evidence="3" type="ORF">ACFY35_33590</name>
</gene>
<feature type="transmembrane region" description="Helical" evidence="2">
    <location>
        <begin position="435"/>
        <end position="454"/>
    </location>
</feature>
<feature type="transmembrane region" description="Helical" evidence="2">
    <location>
        <begin position="410"/>
        <end position="429"/>
    </location>
</feature>
<evidence type="ECO:0008006" key="5">
    <source>
        <dbReference type="Google" id="ProtNLM"/>
    </source>
</evidence>
<feature type="transmembrane region" description="Helical" evidence="2">
    <location>
        <begin position="53"/>
        <end position="70"/>
    </location>
</feature>
<evidence type="ECO:0000313" key="4">
    <source>
        <dbReference type="Proteomes" id="UP001602245"/>
    </source>
</evidence>
<feature type="transmembrane region" description="Helical" evidence="2">
    <location>
        <begin position="100"/>
        <end position="119"/>
    </location>
</feature>
<keyword evidence="2" id="KW-0812">Transmembrane</keyword>
<keyword evidence="4" id="KW-1185">Reference proteome</keyword>
<feature type="transmembrane region" description="Helical" evidence="2">
    <location>
        <begin position="125"/>
        <end position="144"/>
    </location>
</feature>
<dbReference type="Proteomes" id="UP001602245">
    <property type="component" value="Unassembled WGS sequence"/>
</dbReference>
<keyword evidence="2" id="KW-1133">Transmembrane helix</keyword>
<sequence>MTATFDTYSSLHRERRGCGRPGCDASEPSDVRVLCRAHGAWLVLAGIPPRTRYSLGAAACVLTAIAFFVAPLLDNALPIFIVLGAAGLVVVALPLRNFPVAGRSVGAGWVVACVLAFVLNDPHGGAFRPVITVIALLLALGWTVRLSGKAATTNRLAGPDGGVAGAALIGACLGVASAAGLLWLTATAPSDGSVLRLPRDMSAPLAWVAWLTIIFAALALGAFAAVRGTVRWSDPEQRLIASPPRPPRMATWENRGRSGGAAGSPMDRLFDGLLHTATQLVLSVADVLVYVLYYWTLRILVAVLNWVFLWVGAILEISARAIVLFLRSAANSTRMIFVPTVALLVAAVLTLRFSGAQVSYAENGSATDLGPLAGYAVAAYCLLTIAWTALSAKGIRDLTETVVDLTSHSLAVSLVGIFLLGWLFGILGLFGYGTYHIGVATVGCTVLIVMILVIRKLRTRFSSDAAPRHGVATRDA</sequence>
<keyword evidence="2" id="KW-0472">Membrane</keyword>
<dbReference type="EMBL" id="JBIAZU010000006">
    <property type="protein sequence ID" value="MFF5294397.1"/>
    <property type="molecule type" value="Genomic_DNA"/>
</dbReference>
<feature type="transmembrane region" description="Helical" evidence="2">
    <location>
        <begin position="165"/>
        <end position="185"/>
    </location>
</feature>
<name>A0ABW6WM77_9ACTN</name>
<protein>
    <recommendedName>
        <fullName evidence="5">DUF4173 domain-containing protein</fullName>
    </recommendedName>
</protein>